<dbReference type="AlphaFoldDB" id="A0A7W2TWF5"/>
<dbReference type="PANTHER" id="PTHR37421">
    <property type="entry name" value="UPF0260 PROTEIN YCGN"/>
    <property type="match status" value="1"/>
</dbReference>
<organism evidence="1 2">
    <name type="scientific">Sediminihaliea albiluteola</name>
    <dbReference type="NCBI Taxonomy" id="2758564"/>
    <lineage>
        <taxon>Bacteria</taxon>
        <taxon>Pseudomonadati</taxon>
        <taxon>Pseudomonadota</taxon>
        <taxon>Gammaproteobacteria</taxon>
        <taxon>Cellvibrionales</taxon>
        <taxon>Halieaceae</taxon>
        <taxon>Sediminihaliea</taxon>
    </lineage>
</organism>
<proteinExistence type="predicted"/>
<keyword evidence="2" id="KW-1185">Reference proteome</keyword>
<reference evidence="1 2" key="1">
    <citation type="submission" date="2020-07" db="EMBL/GenBank/DDBJ databases">
        <title>Halieaceae bacterium, F7430, whole genome shotgun sequencing project.</title>
        <authorList>
            <person name="Jiang S."/>
            <person name="Liu Z.W."/>
            <person name="Du Z.J."/>
        </authorList>
    </citation>
    <scope>NUCLEOTIDE SEQUENCE [LARGE SCALE GENOMIC DNA]</scope>
    <source>
        <strain evidence="1 2">F7430</strain>
    </source>
</reference>
<gene>
    <name evidence="1" type="ORF">H2508_08640</name>
</gene>
<dbReference type="InterPro" id="IPR005358">
    <property type="entry name" value="Puta_zinc/iron-chelating_dom"/>
</dbReference>
<dbReference type="InterPro" id="IPR008228">
    <property type="entry name" value="UCP006173"/>
</dbReference>
<accession>A0A7W2TWF5</accession>
<dbReference type="Proteomes" id="UP000539350">
    <property type="component" value="Unassembled WGS sequence"/>
</dbReference>
<dbReference type="Pfam" id="PF03692">
    <property type="entry name" value="CxxCxxCC"/>
    <property type="match status" value="1"/>
</dbReference>
<protein>
    <submittedName>
        <fullName evidence="1">YcgN family cysteine cluster protein</fullName>
    </submittedName>
</protein>
<name>A0A7W2TWF5_9GAMM</name>
<dbReference type="PANTHER" id="PTHR37421:SF1">
    <property type="entry name" value="UPF0260 PROTEIN YCGN"/>
    <property type="match status" value="1"/>
</dbReference>
<evidence type="ECO:0000313" key="2">
    <source>
        <dbReference type="Proteomes" id="UP000539350"/>
    </source>
</evidence>
<dbReference type="EMBL" id="JACFXU010000014">
    <property type="protein sequence ID" value="MBA6413173.1"/>
    <property type="molecule type" value="Genomic_DNA"/>
</dbReference>
<sequence length="145" mass="17124">MRELFWQRYSLGELNRKEWEALCDGCGQCCLIREVDDNEVTVYSLACKLLDIEKSRCKDYQNRLHKVADCHKLTAENVAQYHWLPDTCSYRRVYQGKGLPSWHPLLTGSEKRMRKKGMTISDYAIPAEQVPKRKMRQHIIASWRC</sequence>
<dbReference type="PIRSF" id="PIRSF006173">
    <property type="entry name" value="UCP006173"/>
    <property type="match status" value="1"/>
</dbReference>
<comment type="caution">
    <text evidence="1">The sequence shown here is derived from an EMBL/GenBank/DDBJ whole genome shotgun (WGS) entry which is preliminary data.</text>
</comment>
<evidence type="ECO:0000313" key="1">
    <source>
        <dbReference type="EMBL" id="MBA6413173.1"/>
    </source>
</evidence>